<evidence type="ECO:0000256" key="1">
    <source>
        <dbReference type="SAM" id="Coils"/>
    </source>
</evidence>
<dbReference type="Proteomes" id="UP000653305">
    <property type="component" value="Unassembled WGS sequence"/>
</dbReference>
<evidence type="ECO:0000313" key="4">
    <source>
        <dbReference type="EMBL" id="GFP85649.1"/>
    </source>
</evidence>
<dbReference type="OrthoDB" id="2020732at2759"/>
<dbReference type="PANTHER" id="PTHR36408">
    <property type="entry name" value="TRANSMEMBRANE PROTEIN"/>
    <property type="match status" value="1"/>
</dbReference>
<evidence type="ECO:0008006" key="6">
    <source>
        <dbReference type="Google" id="ProtNLM"/>
    </source>
</evidence>
<dbReference type="PANTHER" id="PTHR36408:SF1">
    <property type="entry name" value="TRANSMEMBRANE PROTEIN"/>
    <property type="match status" value="1"/>
</dbReference>
<dbReference type="GO" id="GO:0009941">
    <property type="term" value="C:chloroplast envelope"/>
    <property type="evidence" value="ECO:0007669"/>
    <property type="project" value="TreeGrafter"/>
</dbReference>
<sequence>MQFSAIQNLTITMLINPYRHQLLYTHDKPKMIHAIFTNKNPTSSLFSLSPAHFSKPLNFSLSPPDPKTHSPIPRFLTSQTHIPVPVLKKVPKVNASLDEPYVTPEQSQVNNINSFSFDSFLSVLEFLSLASSAVISVYVALGRKSGTVLVWQCVVLVTGVCVGVVIRRRQWRRVCGFSRGSYYGANLSGRVEKLEEDLRGAATIIRVLSRQIEKLDIRVRAARKALKKPISETAALAQKNSEFTRALAAQEDILENELGEIQKALLAMQEQQQKQLELILAIGKAGKLWETKRVPTKDHNATETSKSSVDGATNLKINEIDTLPLQKQIDERA</sequence>
<feature type="region of interest" description="Disordered" evidence="2">
    <location>
        <begin position="294"/>
        <end position="313"/>
    </location>
</feature>
<name>A0A830BJP3_9LAMI</name>
<keyword evidence="3" id="KW-0472">Membrane</keyword>
<keyword evidence="3" id="KW-0812">Transmembrane</keyword>
<keyword evidence="5" id="KW-1185">Reference proteome</keyword>
<protein>
    <recommendedName>
        <fullName evidence="6">Transmembrane protein</fullName>
    </recommendedName>
</protein>
<gene>
    <name evidence="4" type="ORF">PHJA_000708600</name>
</gene>
<proteinExistence type="predicted"/>
<feature type="coiled-coil region" evidence="1">
    <location>
        <begin position="191"/>
        <end position="225"/>
    </location>
</feature>
<evidence type="ECO:0000313" key="5">
    <source>
        <dbReference type="Proteomes" id="UP000653305"/>
    </source>
</evidence>
<feature type="transmembrane region" description="Helical" evidence="3">
    <location>
        <begin position="147"/>
        <end position="166"/>
    </location>
</feature>
<organism evidence="4 5">
    <name type="scientific">Phtheirospermum japonicum</name>
    <dbReference type="NCBI Taxonomy" id="374723"/>
    <lineage>
        <taxon>Eukaryota</taxon>
        <taxon>Viridiplantae</taxon>
        <taxon>Streptophyta</taxon>
        <taxon>Embryophyta</taxon>
        <taxon>Tracheophyta</taxon>
        <taxon>Spermatophyta</taxon>
        <taxon>Magnoliopsida</taxon>
        <taxon>eudicotyledons</taxon>
        <taxon>Gunneridae</taxon>
        <taxon>Pentapetalae</taxon>
        <taxon>asterids</taxon>
        <taxon>lamiids</taxon>
        <taxon>Lamiales</taxon>
        <taxon>Orobanchaceae</taxon>
        <taxon>Orobanchaceae incertae sedis</taxon>
        <taxon>Phtheirospermum</taxon>
    </lineage>
</organism>
<keyword evidence="1" id="KW-0175">Coiled coil</keyword>
<dbReference type="EMBL" id="BMAC01000109">
    <property type="protein sequence ID" value="GFP85649.1"/>
    <property type="molecule type" value="Genomic_DNA"/>
</dbReference>
<comment type="caution">
    <text evidence="4">The sequence shown here is derived from an EMBL/GenBank/DDBJ whole genome shotgun (WGS) entry which is preliminary data.</text>
</comment>
<keyword evidence="3" id="KW-1133">Transmembrane helix</keyword>
<feature type="transmembrane region" description="Helical" evidence="3">
    <location>
        <begin position="120"/>
        <end position="141"/>
    </location>
</feature>
<evidence type="ECO:0000256" key="3">
    <source>
        <dbReference type="SAM" id="Phobius"/>
    </source>
</evidence>
<reference evidence="4" key="1">
    <citation type="submission" date="2020-07" db="EMBL/GenBank/DDBJ databases">
        <title>Ethylene signaling mediates host invasion by parasitic plants.</title>
        <authorList>
            <person name="Yoshida S."/>
        </authorList>
    </citation>
    <scope>NUCLEOTIDE SEQUENCE</scope>
    <source>
        <strain evidence="4">Okayama</strain>
    </source>
</reference>
<accession>A0A830BJP3</accession>
<dbReference type="AlphaFoldDB" id="A0A830BJP3"/>
<evidence type="ECO:0000256" key="2">
    <source>
        <dbReference type="SAM" id="MobiDB-lite"/>
    </source>
</evidence>
<feature type="compositionally biased region" description="Polar residues" evidence="2">
    <location>
        <begin position="302"/>
        <end position="311"/>
    </location>
</feature>